<dbReference type="Gene3D" id="3.40.30.10">
    <property type="entry name" value="Glutaredoxin"/>
    <property type="match status" value="1"/>
</dbReference>
<evidence type="ECO:0000313" key="2">
    <source>
        <dbReference type="EMBL" id="MBN3547045.1"/>
    </source>
</evidence>
<dbReference type="SUPFAM" id="SSF52833">
    <property type="entry name" value="Thioredoxin-like"/>
    <property type="match status" value="1"/>
</dbReference>
<protein>
    <submittedName>
        <fullName evidence="2">Thioredoxin family protein</fullName>
    </submittedName>
</protein>
<gene>
    <name evidence="2" type="ORF">JYA64_17185</name>
</gene>
<dbReference type="PANTHER" id="PTHR45663:SF41">
    <property type="entry name" value="THIOREDOXIN-LIKE PROTEIN YUSE"/>
    <property type="match status" value="1"/>
</dbReference>
<keyword evidence="3" id="KW-1185">Reference proteome</keyword>
<dbReference type="EMBL" id="JAFHKS010000044">
    <property type="protein sequence ID" value="MBN3547045.1"/>
    <property type="molecule type" value="Genomic_DNA"/>
</dbReference>
<dbReference type="CDD" id="cd02947">
    <property type="entry name" value="TRX_family"/>
    <property type="match status" value="1"/>
</dbReference>
<name>A0ABS2ZFV1_9BACL</name>
<dbReference type="Pfam" id="PF00085">
    <property type="entry name" value="Thioredoxin"/>
    <property type="match status" value="1"/>
</dbReference>
<dbReference type="RefSeq" id="WP_188402251.1">
    <property type="nucleotide sequence ID" value="NZ_JAFHKS010000044.1"/>
</dbReference>
<accession>A0ABS2ZFV1</accession>
<organism evidence="2 3">
    <name type="scientific">Fictibacillus barbaricus</name>
    <dbReference type="NCBI Taxonomy" id="182136"/>
    <lineage>
        <taxon>Bacteria</taxon>
        <taxon>Bacillati</taxon>
        <taxon>Bacillota</taxon>
        <taxon>Bacilli</taxon>
        <taxon>Bacillales</taxon>
        <taxon>Fictibacillaceae</taxon>
        <taxon>Fictibacillus</taxon>
    </lineage>
</organism>
<sequence length="112" mass="12655">MKEITRSNWETVIDQSLHQPFFLYLETPLCGTCKMGKKMFEVAVETIRVQRAESIQVGVSNINEMPELASKYGITSVPCLLILSRGIAINRIYALQSAGNIYQSMLKLLDKE</sequence>
<evidence type="ECO:0000259" key="1">
    <source>
        <dbReference type="Pfam" id="PF00085"/>
    </source>
</evidence>
<evidence type="ECO:0000313" key="3">
    <source>
        <dbReference type="Proteomes" id="UP001319060"/>
    </source>
</evidence>
<dbReference type="PANTHER" id="PTHR45663">
    <property type="entry name" value="GEO12009P1"/>
    <property type="match status" value="1"/>
</dbReference>
<comment type="caution">
    <text evidence="2">The sequence shown here is derived from an EMBL/GenBank/DDBJ whole genome shotgun (WGS) entry which is preliminary data.</text>
</comment>
<feature type="domain" description="Thioredoxin" evidence="1">
    <location>
        <begin position="2"/>
        <end position="103"/>
    </location>
</feature>
<reference evidence="2 3" key="1">
    <citation type="submission" date="2021-01" db="EMBL/GenBank/DDBJ databases">
        <title>Genome Sequencing of Type Strains.</title>
        <authorList>
            <person name="Lemaire J.F."/>
            <person name="Inderbitzin P."/>
            <person name="Collins S.B."/>
            <person name="Wespe N."/>
            <person name="Knight-Connoni V."/>
        </authorList>
    </citation>
    <scope>NUCLEOTIDE SEQUENCE [LARGE SCALE GENOMIC DNA]</scope>
    <source>
        <strain evidence="2 3">DSM 14730</strain>
    </source>
</reference>
<dbReference type="InterPro" id="IPR036249">
    <property type="entry name" value="Thioredoxin-like_sf"/>
</dbReference>
<dbReference type="Proteomes" id="UP001319060">
    <property type="component" value="Unassembled WGS sequence"/>
</dbReference>
<proteinExistence type="predicted"/>
<dbReference type="InterPro" id="IPR013766">
    <property type="entry name" value="Thioredoxin_domain"/>
</dbReference>